<keyword evidence="7 11" id="KW-1133">Transmembrane helix</keyword>
<evidence type="ECO:0000256" key="7">
    <source>
        <dbReference type="ARBA" id="ARBA00022989"/>
    </source>
</evidence>
<comment type="subcellular location">
    <subcellularLocation>
        <location evidence="1">Endomembrane system</location>
        <topology evidence="1">Multi-pass membrane protein</topology>
    </subcellularLocation>
</comment>
<dbReference type="AlphaFoldDB" id="X6MKB0"/>
<evidence type="ECO:0000256" key="11">
    <source>
        <dbReference type="SAM" id="Phobius"/>
    </source>
</evidence>
<dbReference type="GO" id="GO:0016020">
    <property type="term" value="C:membrane"/>
    <property type="evidence" value="ECO:0007669"/>
    <property type="project" value="InterPro"/>
</dbReference>
<dbReference type="EMBL" id="ASPP01020037">
    <property type="protein sequence ID" value="ETO14433.1"/>
    <property type="molecule type" value="Genomic_DNA"/>
</dbReference>
<feature type="compositionally biased region" description="Polar residues" evidence="10">
    <location>
        <begin position="317"/>
        <end position="332"/>
    </location>
</feature>
<reference evidence="12 13" key="1">
    <citation type="journal article" date="2013" name="Curr. Biol.">
        <title>The Genome of the Foraminiferan Reticulomyxa filosa.</title>
        <authorList>
            <person name="Glockner G."/>
            <person name="Hulsmann N."/>
            <person name="Schleicher M."/>
            <person name="Noegel A.A."/>
            <person name="Eichinger L."/>
            <person name="Gallinger C."/>
            <person name="Pawlowski J."/>
            <person name="Sierra R."/>
            <person name="Euteneuer U."/>
            <person name="Pillet L."/>
            <person name="Moustafa A."/>
            <person name="Platzer M."/>
            <person name="Groth M."/>
            <person name="Szafranski K."/>
            <person name="Schliwa M."/>
        </authorList>
    </citation>
    <scope>NUCLEOTIDE SEQUENCE [LARGE SCALE GENOMIC DNA]</scope>
</reference>
<feature type="transmembrane region" description="Helical" evidence="11">
    <location>
        <begin position="76"/>
        <end position="98"/>
    </location>
</feature>
<dbReference type="Pfam" id="PF03030">
    <property type="entry name" value="H_PPase"/>
    <property type="match status" value="1"/>
</dbReference>
<evidence type="ECO:0000256" key="8">
    <source>
        <dbReference type="ARBA" id="ARBA00023065"/>
    </source>
</evidence>
<dbReference type="InterPro" id="IPR004131">
    <property type="entry name" value="PPase-energised_H-pump"/>
</dbReference>
<feature type="transmembrane region" description="Helical" evidence="11">
    <location>
        <begin position="39"/>
        <end position="56"/>
    </location>
</feature>
<sequence length="340" mass="36847">MLWVSLYYLPFSHFYNLALELFELVLLHACNTTAATGKGFAIGSAVLTALALISAYKSESKITTIDISKSEVLASVLFGACLPYVFAALTMMAVGRAASLMIEEVRRQFRELDLLNPNTTNSPDTQRCVEISTYASVLEMIVPSCLLIFAPLFIGYLLGAEALGGMLIGAVSSAFMLAVFMANAGGALRLSYCFFSENLLYNECLWDNAKKFIEANGLVGHGKGSAAHKAAVVGDTIGDPFKDTSGPSLNILIKLNTMLSLVFGGSFKHGPFHRDRWWIAVIVAVIFFCIAGGLFGWMRKKGIGKIDFNAKSIPEKNASQLELNKPANSPSPQIEEDKSE</sequence>
<keyword evidence="3" id="KW-0813">Transport</keyword>
<evidence type="ECO:0000313" key="12">
    <source>
        <dbReference type="EMBL" id="ETO14433.1"/>
    </source>
</evidence>
<evidence type="ECO:0000256" key="6">
    <source>
        <dbReference type="ARBA" id="ARBA00022967"/>
    </source>
</evidence>
<dbReference type="PANTHER" id="PTHR31998">
    <property type="entry name" value="K(+)-INSENSITIVE PYROPHOSPHATE-ENERGIZED PROTON PUMP"/>
    <property type="match status" value="1"/>
</dbReference>
<evidence type="ECO:0000256" key="2">
    <source>
        <dbReference type="ARBA" id="ARBA00013242"/>
    </source>
</evidence>
<evidence type="ECO:0000256" key="3">
    <source>
        <dbReference type="ARBA" id="ARBA00022448"/>
    </source>
</evidence>
<organism evidence="12 13">
    <name type="scientific">Reticulomyxa filosa</name>
    <dbReference type="NCBI Taxonomy" id="46433"/>
    <lineage>
        <taxon>Eukaryota</taxon>
        <taxon>Sar</taxon>
        <taxon>Rhizaria</taxon>
        <taxon>Retaria</taxon>
        <taxon>Foraminifera</taxon>
        <taxon>Monothalamids</taxon>
        <taxon>Reticulomyxidae</taxon>
        <taxon>Reticulomyxa</taxon>
    </lineage>
</organism>
<dbReference type="OrthoDB" id="754859at2759"/>
<keyword evidence="13" id="KW-1185">Reference proteome</keyword>
<dbReference type="GO" id="GO:0012505">
    <property type="term" value="C:endomembrane system"/>
    <property type="evidence" value="ECO:0007669"/>
    <property type="project" value="UniProtKB-SubCell"/>
</dbReference>
<feature type="region of interest" description="Disordered" evidence="10">
    <location>
        <begin position="317"/>
        <end position="340"/>
    </location>
</feature>
<feature type="transmembrane region" description="Helical" evidence="11">
    <location>
        <begin position="277"/>
        <end position="297"/>
    </location>
</feature>
<dbReference type="EC" id="7.1.3.1" evidence="2"/>
<dbReference type="GO" id="GO:0004427">
    <property type="term" value="F:inorganic diphosphate phosphatase activity"/>
    <property type="evidence" value="ECO:0007669"/>
    <property type="project" value="InterPro"/>
</dbReference>
<evidence type="ECO:0000313" key="13">
    <source>
        <dbReference type="Proteomes" id="UP000023152"/>
    </source>
</evidence>
<keyword evidence="8" id="KW-0406">Ion transport</keyword>
<feature type="transmembrane region" description="Helical" evidence="11">
    <location>
        <begin position="163"/>
        <end position="182"/>
    </location>
</feature>
<evidence type="ECO:0000256" key="4">
    <source>
        <dbReference type="ARBA" id="ARBA00022692"/>
    </source>
</evidence>
<gene>
    <name evidence="12" type="ORF">RFI_22937</name>
</gene>
<keyword evidence="5" id="KW-0460">Magnesium</keyword>
<evidence type="ECO:0000256" key="10">
    <source>
        <dbReference type="SAM" id="MobiDB-lite"/>
    </source>
</evidence>
<protein>
    <recommendedName>
        <fullName evidence="2">H(+)-exporting diphosphatase</fullName>
        <ecNumber evidence="2">7.1.3.1</ecNumber>
    </recommendedName>
</protein>
<proteinExistence type="predicted"/>
<evidence type="ECO:0000256" key="1">
    <source>
        <dbReference type="ARBA" id="ARBA00004127"/>
    </source>
</evidence>
<evidence type="ECO:0000256" key="5">
    <source>
        <dbReference type="ARBA" id="ARBA00022842"/>
    </source>
</evidence>
<keyword evidence="6" id="KW-1278">Translocase</keyword>
<evidence type="ECO:0000256" key="9">
    <source>
        <dbReference type="ARBA" id="ARBA00023136"/>
    </source>
</evidence>
<name>X6MKB0_RETFI</name>
<comment type="caution">
    <text evidence="12">The sequence shown here is derived from an EMBL/GenBank/DDBJ whole genome shotgun (WGS) entry which is preliminary data.</text>
</comment>
<accession>X6MKB0</accession>
<dbReference type="Proteomes" id="UP000023152">
    <property type="component" value="Unassembled WGS sequence"/>
</dbReference>
<feature type="transmembrane region" description="Helical" evidence="11">
    <location>
        <begin position="137"/>
        <end position="157"/>
    </location>
</feature>
<keyword evidence="4 11" id="KW-0812">Transmembrane</keyword>
<dbReference type="GO" id="GO:0009678">
    <property type="term" value="F:diphosphate hydrolysis-driven proton transmembrane transporter activity"/>
    <property type="evidence" value="ECO:0007669"/>
    <property type="project" value="UniProtKB-EC"/>
</dbReference>
<keyword evidence="9 11" id="KW-0472">Membrane</keyword>